<dbReference type="AlphaFoldDB" id="A0A9D0ZSS8"/>
<sequence>MSKLYKINNLTYEIREVSQEYIRELLETYSKRNMEESPTKSRYMGITFSDMCVIYLDEEIPTDKKRKVLMHELMHAYLDCFLTNIDNFNQEAVCDISSNSHDIIHKIVEDYFEVVKDE</sequence>
<reference evidence="1" key="1">
    <citation type="submission" date="2020-10" db="EMBL/GenBank/DDBJ databases">
        <authorList>
            <person name="Gilroy R."/>
        </authorList>
    </citation>
    <scope>NUCLEOTIDE SEQUENCE</scope>
    <source>
        <strain evidence="1">CHK147-3167</strain>
    </source>
</reference>
<organism evidence="1 2">
    <name type="scientific">Candidatus Coprosoma intestinipullorum</name>
    <dbReference type="NCBI Taxonomy" id="2840752"/>
    <lineage>
        <taxon>Bacteria</taxon>
        <taxon>Bacillati</taxon>
        <taxon>Bacillota</taxon>
        <taxon>Bacillota incertae sedis</taxon>
        <taxon>Candidatus Coprosoma</taxon>
    </lineage>
</organism>
<evidence type="ECO:0008006" key="3">
    <source>
        <dbReference type="Google" id="ProtNLM"/>
    </source>
</evidence>
<gene>
    <name evidence="1" type="ORF">IAB27_03705</name>
</gene>
<proteinExistence type="predicted"/>
<evidence type="ECO:0000313" key="2">
    <source>
        <dbReference type="Proteomes" id="UP000886786"/>
    </source>
</evidence>
<dbReference type="EMBL" id="DVFV01000069">
    <property type="protein sequence ID" value="HIQ90715.1"/>
    <property type="molecule type" value="Genomic_DNA"/>
</dbReference>
<comment type="caution">
    <text evidence="1">The sequence shown here is derived from an EMBL/GenBank/DDBJ whole genome shotgun (WGS) entry which is preliminary data.</text>
</comment>
<name>A0A9D0ZSS8_9FIRM</name>
<reference evidence="1" key="2">
    <citation type="journal article" date="2021" name="PeerJ">
        <title>Extensive microbial diversity within the chicken gut microbiome revealed by metagenomics and culture.</title>
        <authorList>
            <person name="Gilroy R."/>
            <person name="Ravi A."/>
            <person name="Getino M."/>
            <person name="Pursley I."/>
            <person name="Horton D.L."/>
            <person name="Alikhan N.F."/>
            <person name="Baker D."/>
            <person name="Gharbi K."/>
            <person name="Hall N."/>
            <person name="Watson M."/>
            <person name="Adriaenssens E.M."/>
            <person name="Foster-Nyarko E."/>
            <person name="Jarju S."/>
            <person name="Secka A."/>
            <person name="Antonio M."/>
            <person name="Oren A."/>
            <person name="Chaudhuri R.R."/>
            <person name="La Ragione R."/>
            <person name="Hildebrand F."/>
            <person name="Pallen M.J."/>
        </authorList>
    </citation>
    <scope>NUCLEOTIDE SEQUENCE</scope>
    <source>
        <strain evidence="1">CHK147-3167</strain>
    </source>
</reference>
<accession>A0A9D0ZSS8</accession>
<protein>
    <recommendedName>
        <fullName evidence="3">IrrE N-terminal-like domain-containing protein</fullName>
    </recommendedName>
</protein>
<dbReference type="Proteomes" id="UP000886786">
    <property type="component" value="Unassembled WGS sequence"/>
</dbReference>
<evidence type="ECO:0000313" key="1">
    <source>
        <dbReference type="EMBL" id="HIQ90715.1"/>
    </source>
</evidence>